<evidence type="ECO:0000256" key="8">
    <source>
        <dbReference type="PIRNR" id="PIRNR016302"/>
    </source>
</evidence>
<evidence type="ECO:0000256" key="1">
    <source>
        <dbReference type="ARBA" id="ARBA00001452"/>
    </source>
</evidence>
<dbReference type="GO" id="GO:0008496">
    <property type="term" value="F:mannan endo-1,6-alpha-mannosidase activity"/>
    <property type="evidence" value="ECO:0007669"/>
    <property type="project" value="UniProtKB-UniRule"/>
</dbReference>
<evidence type="ECO:0000256" key="6">
    <source>
        <dbReference type="ARBA" id="ARBA00023180"/>
    </source>
</evidence>
<comment type="caution">
    <text evidence="10">The sequence shown here is derived from an EMBL/GenBank/DDBJ whole genome shotgun (WGS) entry which is preliminary data.</text>
</comment>
<accession>A0A9P4TZD7</accession>
<keyword evidence="11" id="KW-1185">Reference proteome</keyword>
<keyword evidence="4" id="KW-0732">Signal</keyword>
<dbReference type="PANTHER" id="PTHR12145">
    <property type="entry name" value="MANNAN ENDO-1,6-ALPHA-MANNOSIDASE DCW1"/>
    <property type="match status" value="1"/>
</dbReference>
<keyword evidence="5 8" id="KW-0378">Hydrolase</keyword>
<evidence type="ECO:0000256" key="2">
    <source>
        <dbReference type="ARBA" id="ARBA00009699"/>
    </source>
</evidence>
<dbReference type="EMBL" id="MU007026">
    <property type="protein sequence ID" value="KAF2432394.1"/>
    <property type="molecule type" value="Genomic_DNA"/>
</dbReference>
<dbReference type="Proteomes" id="UP000800235">
    <property type="component" value="Unassembled WGS sequence"/>
</dbReference>
<organism evidence="10 11">
    <name type="scientific">Tothia fuscella</name>
    <dbReference type="NCBI Taxonomy" id="1048955"/>
    <lineage>
        <taxon>Eukaryota</taxon>
        <taxon>Fungi</taxon>
        <taxon>Dikarya</taxon>
        <taxon>Ascomycota</taxon>
        <taxon>Pezizomycotina</taxon>
        <taxon>Dothideomycetes</taxon>
        <taxon>Pleosporomycetidae</taxon>
        <taxon>Venturiales</taxon>
        <taxon>Cylindrosympodiaceae</taxon>
        <taxon>Tothia</taxon>
    </lineage>
</organism>
<dbReference type="OrthoDB" id="4187847at2759"/>
<comment type="catalytic activity">
    <reaction evidence="1 8">
        <text>Random hydrolysis of (1-&gt;6)-alpha-D-mannosidic linkages in unbranched (1-&gt;6)-mannans.</text>
        <dbReference type="EC" id="3.2.1.101"/>
    </reaction>
</comment>
<reference evidence="10" key="1">
    <citation type="journal article" date="2020" name="Stud. Mycol.">
        <title>101 Dothideomycetes genomes: a test case for predicting lifestyles and emergence of pathogens.</title>
        <authorList>
            <person name="Haridas S."/>
            <person name="Albert R."/>
            <person name="Binder M."/>
            <person name="Bloem J."/>
            <person name="Labutti K."/>
            <person name="Salamov A."/>
            <person name="Andreopoulos B."/>
            <person name="Baker S."/>
            <person name="Barry K."/>
            <person name="Bills G."/>
            <person name="Bluhm B."/>
            <person name="Cannon C."/>
            <person name="Castanera R."/>
            <person name="Culley D."/>
            <person name="Daum C."/>
            <person name="Ezra D."/>
            <person name="Gonzalez J."/>
            <person name="Henrissat B."/>
            <person name="Kuo A."/>
            <person name="Liang C."/>
            <person name="Lipzen A."/>
            <person name="Lutzoni F."/>
            <person name="Magnuson J."/>
            <person name="Mondo S."/>
            <person name="Nolan M."/>
            <person name="Ohm R."/>
            <person name="Pangilinan J."/>
            <person name="Park H.-J."/>
            <person name="Ramirez L."/>
            <person name="Alfaro M."/>
            <person name="Sun H."/>
            <person name="Tritt A."/>
            <person name="Yoshinaga Y."/>
            <person name="Zwiers L.-H."/>
            <person name="Turgeon B."/>
            <person name="Goodwin S."/>
            <person name="Spatafora J."/>
            <person name="Crous P."/>
            <person name="Grigoriev I."/>
        </authorList>
    </citation>
    <scope>NUCLEOTIDE SEQUENCE</scope>
    <source>
        <strain evidence="10">CBS 130266</strain>
    </source>
</reference>
<dbReference type="InterPro" id="IPR008928">
    <property type="entry name" value="6-hairpin_glycosidase_sf"/>
</dbReference>
<keyword evidence="7 8" id="KW-0326">Glycosidase</keyword>
<comment type="similarity">
    <text evidence="2 8">Belongs to the glycosyl hydrolase 76 family.</text>
</comment>
<dbReference type="InterPro" id="IPR005198">
    <property type="entry name" value="Glyco_hydro_76"/>
</dbReference>
<keyword evidence="6" id="KW-0325">Glycoprotein</keyword>
<dbReference type="AlphaFoldDB" id="A0A9P4TZD7"/>
<dbReference type="GO" id="GO:0009272">
    <property type="term" value="P:fungal-type cell wall biogenesis"/>
    <property type="evidence" value="ECO:0007669"/>
    <property type="project" value="TreeGrafter"/>
</dbReference>
<feature type="compositionally biased region" description="Low complexity" evidence="9">
    <location>
        <begin position="355"/>
        <end position="383"/>
    </location>
</feature>
<evidence type="ECO:0000256" key="5">
    <source>
        <dbReference type="ARBA" id="ARBA00022801"/>
    </source>
</evidence>
<feature type="region of interest" description="Disordered" evidence="9">
    <location>
        <begin position="353"/>
        <end position="385"/>
    </location>
</feature>
<evidence type="ECO:0000256" key="9">
    <source>
        <dbReference type="SAM" id="MobiDB-lite"/>
    </source>
</evidence>
<dbReference type="SUPFAM" id="SSF48208">
    <property type="entry name" value="Six-hairpin glycosidases"/>
    <property type="match status" value="1"/>
</dbReference>
<evidence type="ECO:0000256" key="3">
    <source>
        <dbReference type="ARBA" id="ARBA00012350"/>
    </source>
</evidence>
<dbReference type="InterPro" id="IPR014480">
    <property type="entry name" value="Mannan-1_6-alpha_mannosidase"/>
</dbReference>
<dbReference type="PIRSF" id="PIRSF016302">
    <property type="entry name" value="Man_a_manosd"/>
    <property type="match status" value="1"/>
</dbReference>
<evidence type="ECO:0000256" key="4">
    <source>
        <dbReference type="ARBA" id="ARBA00022729"/>
    </source>
</evidence>
<evidence type="ECO:0000313" key="10">
    <source>
        <dbReference type="EMBL" id="KAF2432394.1"/>
    </source>
</evidence>
<protein>
    <recommendedName>
        <fullName evidence="3 8">Mannan endo-1,6-alpha-mannosidase</fullName>
        <ecNumber evidence="3 8">3.2.1.101</ecNumber>
    </recommendedName>
</protein>
<evidence type="ECO:0000256" key="7">
    <source>
        <dbReference type="ARBA" id="ARBA00023295"/>
    </source>
</evidence>
<gene>
    <name evidence="10" type="ORF">EJ08DRAFT_686875</name>
</gene>
<dbReference type="PANTHER" id="PTHR12145:SF36">
    <property type="entry name" value="MANNAN ENDO-1,6-ALPHA-MANNOSIDASE DCW1"/>
    <property type="match status" value="1"/>
</dbReference>
<evidence type="ECO:0000313" key="11">
    <source>
        <dbReference type="Proteomes" id="UP000800235"/>
    </source>
</evidence>
<sequence>MLVTPSRAAIFRDRHLFPLLSSIIDSVKSAARTVAKGLLSSYNGDKPGETPGLFGSPYYWWSDGAIWDAMVDYWYLTGDSTYNDVVEQSLAWQVGPNDDYMPPNQTKVLGNDDQSTWAHAALTAAERSFPSKNNISYLSLAENVFNTQVARWDDKTCGGAARLAHFTGNKTYSDWAEKMYQWTEKVGLIGEGGEVYDGTDATKNCSEVNHIQWSSHLGNFIHGSALMYNITNGNSTWQNRTQTHLTHLKSTFFPAAILTETACESNGKCDIDQFFFKGLLSRDLARTAQIAPFTSSKIRPLLAESAKAAASIGCAQNDQACVINWSKEGSWTSNLGSQFSVLQVIQANLVEGSKAPSGSGTTSNNTTPASGSGIGSGASPSATQGSNAGKVVQNGAFMSFVISLVFRLLM</sequence>
<name>A0A9P4TZD7_9PEZI</name>
<dbReference type="Gene3D" id="1.50.10.20">
    <property type="match status" value="2"/>
</dbReference>
<dbReference type="Pfam" id="PF03663">
    <property type="entry name" value="Glyco_hydro_76"/>
    <property type="match status" value="2"/>
</dbReference>
<dbReference type="EC" id="3.2.1.101" evidence="3 8"/>
<dbReference type="GO" id="GO:0016052">
    <property type="term" value="P:carbohydrate catabolic process"/>
    <property type="evidence" value="ECO:0007669"/>
    <property type="project" value="InterPro"/>
</dbReference>
<proteinExistence type="inferred from homology"/>